<dbReference type="InterPro" id="IPR023561">
    <property type="entry name" value="Carbonic_anhydrase_a-class"/>
</dbReference>
<dbReference type="Gene3D" id="3.10.200.10">
    <property type="entry name" value="Alpha carbonic anhydrase"/>
    <property type="match status" value="2"/>
</dbReference>
<dbReference type="RefSeq" id="NP_001146392.1">
    <property type="nucleotide sequence ID" value="NM_001152920.1"/>
</dbReference>
<feature type="chain" id="PRO_5009949306" description="Alpha-carbonic anhydrase domain-containing protein" evidence="2">
    <location>
        <begin position="27"/>
        <end position="362"/>
    </location>
</feature>
<dbReference type="PANTHER" id="PTHR18952:SF121">
    <property type="entry name" value="CARBONIC ANHYDRASE"/>
    <property type="match status" value="1"/>
</dbReference>
<dbReference type="GO" id="GO:0004089">
    <property type="term" value="F:carbonate dehydratase activity"/>
    <property type="evidence" value="ECO:0007669"/>
    <property type="project" value="InterPro"/>
</dbReference>
<reference evidence="4" key="1">
    <citation type="journal article" date="2009" name="PLoS Genet.">
        <title>Sequencing, mapping, and analysis of 27,455 maize full-length cDNAs.</title>
        <authorList>
            <person name="Soderlund C."/>
            <person name="Descour A."/>
            <person name="Kudrna D."/>
            <person name="Bomhoff M."/>
            <person name="Boyd L."/>
            <person name="Currie J."/>
            <person name="Angelova A."/>
            <person name="Collura K."/>
            <person name="Wissotski M."/>
            <person name="Ashley E."/>
            <person name="Morrow D."/>
            <person name="Fernandes J."/>
            <person name="Walbot V."/>
            <person name="Yu Y."/>
        </authorList>
    </citation>
    <scope>NUCLEOTIDE SEQUENCE</scope>
    <source>
        <strain evidence="4">B73</strain>
    </source>
</reference>
<keyword evidence="2" id="KW-0732">Signal</keyword>
<evidence type="ECO:0000313" key="4">
    <source>
        <dbReference type="EMBL" id="ACL53868.1"/>
    </source>
</evidence>
<dbReference type="InterPro" id="IPR036398">
    <property type="entry name" value="CA_dom_sf"/>
</dbReference>
<feature type="compositionally biased region" description="Low complexity" evidence="1">
    <location>
        <begin position="274"/>
        <end position="283"/>
    </location>
</feature>
<dbReference type="AlphaFoldDB" id="B8A119"/>
<sequence>MHALVRPWDTLPVLLLSRLCMVLLDALRAGWLGSVDEDEEDFSYRRNAGNGPARWGLIRREWATCNVGLLQSPIGLSDTLAGLADRSGRLGRSYRPAAASLVNRGHSIMVRVYILWFGGRSISSSTVVMTSDVLCVCLHARVRSGKVQQQPRRRGDRRRGVPAPADALARAERARHQRAQVRPGAADGAPERHQQLERYIRRIARRKNHEELIDEEVDPRRPVSRSTAYYKYTGSFTTPPCTEGVTWVVAHQVKRLSTATNVCVTRRHLRPDTAGDAAPGQAAAERRPRRHQEQQEATPGSQRQGHHLLLHLAGARPRGERGLARIARRRPAESWRPRAPFLSRRHRPWPSKLLHVIDVRQC</sequence>
<dbReference type="InterPro" id="IPR001148">
    <property type="entry name" value="CA_dom"/>
</dbReference>
<dbReference type="Pfam" id="PF00194">
    <property type="entry name" value="Carb_anhydrase"/>
    <property type="match status" value="1"/>
</dbReference>
<dbReference type="OrthoDB" id="429145at2759"/>
<organism evidence="4">
    <name type="scientific">Zea mays</name>
    <name type="common">Maize</name>
    <dbReference type="NCBI Taxonomy" id="4577"/>
    <lineage>
        <taxon>Eukaryota</taxon>
        <taxon>Viridiplantae</taxon>
        <taxon>Streptophyta</taxon>
        <taxon>Embryophyta</taxon>
        <taxon>Tracheophyta</taxon>
        <taxon>Spermatophyta</taxon>
        <taxon>Magnoliopsida</taxon>
        <taxon>Liliopsida</taxon>
        <taxon>Poales</taxon>
        <taxon>Poaceae</taxon>
        <taxon>PACMAD clade</taxon>
        <taxon>Panicoideae</taxon>
        <taxon>Andropogonodae</taxon>
        <taxon>Andropogoneae</taxon>
        <taxon>Tripsacinae</taxon>
        <taxon>Zea</taxon>
    </lineage>
</organism>
<dbReference type="SMART" id="SM01057">
    <property type="entry name" value="Carb_anhydrase"/>
    <property type="match status" value="1"/>
</dbReference>
<dbReference type="ExpressionAtlas" id="B8A119">
    <property type="expression patterns" value="baseline and differential"/>
</dbReference>
<dbReference type="GO" id="GO:0008270">
    <property type="term" value="F:zinc ion binding"/>
    <property type="evidence" value="ECO:0007669"/>
    <property type="project" value="InterPro"/>
</dbReference>
<feature type="region of interest" description="Disordered" evidence="1">
    <location>
        <begin position="270"/>
        <end position="306"/>
    </location>
</feature>
<evidence type="ECO:0000256" key="2">
    <source>
        <dbReference type="SAM" id="SignalP"/>
    </source>
</evidence>
<feature type="signal peptide" evidence="2">
    <location>
        <begin position="1"/>
        <end position="26"/>
    </location>
</feature>
<feature type="region of interest" description="Disordered" evidence="1">
    <location>
        <begin position="146"/>
        <end position="193"/>
    </location>
</feature>
<dbReference type="PANTHER" id="PTHR18952">
    <property type="entry name" value="CARBONIC ANHYDRASE"/>
    <property type="match status" value="1"/>
</dbReference>
<dbReference type="GeneID" id="100279972"/>
<dbReference type="PROSITE" id="PS51144">
    <property type="entry name" value="ALPHA_CA_2"/>
    <property type="match status" value="1"/>
</dbReference>
<evidence type="ECO:0000259" key="3">
    <source>
        <dbReference type="PROSITE" id="PS51144"/>
    </source>
</evidence>
<proteinExistence type="evidence at transcript level"/>
<dbReference type="EMBL" id="BT055261">
    <property type="protein sequence ID" value="ACL53868.1"/>
    <property type="molecule type" value="mRNA"/>
</dbReference>
<dbReference type="SUPFAM" id="SSF51069">
    <property type="entry name" value="Carbonic anhydrase"/>
    <property type="match status" value="2"/>
</dbReference>
<protein>
    <recommendedName>
        <fullName evidence="3">Alpha-carbonic anhydrase domain-containing protein</fullName>
    </recommendedName>
</protein>
<feature type="domain" description="Alpha-carbonic anhydrase" evidence="3">
    <location>
        <begin position="40"/>
        <end position="303"/>
    </location>
</feature>
<dbReference type="KEGG" id="zma:100279972"/>
<accession>B8A119</accession>
<evidence type="ECO:0000256" key="1">
    <source>
        <dbReference type="SAM" id="MobiDB-lite"/>
    </source>
</evidence>
<name>B8A119_MAIZE</name>